<evidence type="ECO:0000313" key="1">
    <source>
        <dbReference type="EMBL" id="OTN93662.1"/>
    </source>
</evidence>
<gene>
    <name evidence="1" type="ORF">A5810_001538</name>
</gene>
<dbReference type="Proteomes" id="UP000194885">
    <property type="component" value="Unassembled WGS sequence"/>
</dbReference>
<evidence type="ECO:0000313" key="2">
    <source>
        <dbReference type="Proteomes" id="UP000194885"/>
    </source>
</evidence>
<dbReference type="AlphaFoldDB" id="A0A242BF54"/>
<accession>A0A242BF54</accession>
<sequence length="79" mass="9396">MFIVVEEYPGSGDIKIGVFTTLRKATKAFEECLRLNDNHNEWQRLKDEEEDKEYYYTDGSYGWTVTMTKIPKNEMWAYA</sequence>
<reference evidence="1 2" key="1">
    <citation type="submission" date="2017-05" db="EMBL/GenBank/DDBJ databases">
        <title>The Genome Sequence of Enterococcus faecium 7H8_DIV0219.</title>
        <authorList>
            <consortium name="The Broad Institute Genomics Platform"/>
            <consortium name="The Broad Institute Genomic Center for Infectious Diseases"/>
            <person name="Earl A."/>
            <person name="Manson A."/>
            <person name="Schwartman J."/>
            <person name="Gilmore M."/>
            <person name="Abouelleil A."/>
            <person name="Cao P."/>
            <person name="Chapman S."/>
            <person name="Cusick C."/>
            <person name="Shea T."/>
            <person name="Young S."/>
            <person name="Neafsey D."/>
            <person name="Nusbaum C."/>
            <person name="Birren B."/>
        </authorList>
    </citation>
    <scope>NUCLEOTIDE SEQUENCE [LARGE SCALE GENOMIC DNA]</scope>
    <source>
        <strain evidence="1 2">7H8_DIV0219</strain>
    </source>
</reference>
<organism evidence="1 2">
    <name type="scientific">Enterococcus faecium</name>
    <name type="common">Streptococcus faecium</name>
    <dbReference type="NCBI Taxonomy" id="1352"/>
    <lineage>
        <taxon>Bacteria</taxon>
        <taxon>Bacillati</taxon>
        <taxon>Bacillota</taxon>
        <taxon>Bacilli</taxon>
        <taxon>Lactobacillales</taxon>
        <taxon>Enterococcaceae</taxon>
        <taxon>Enterococcus</taxon>
    </lineage>
</organism>
<dbReference type="EMBL" id="NGKW01000003">
    <property type="protein sequence ID" value="OTN93662.1"/>
    <property type="molecule type" value="Genomic_DNA"/>
</dbReference>
<dbReference type="RefSeq" id="WP_086323369.1">
    <property type="nucleotide sequence ID" value="NZ_NGKW01000003.1"/>
</dbReference>
<protein>
    <submittedName>
        <fullName evidence="1">Uncharacterized protein</fullName>
    </submittedName>
</protein>
<proteinExistence type="predicted"/>
<comment type="caution">
    <text evidence="1">The sequence shown here is derived from an EMBL/GenBank/DDBJ whole genome shotgun (WGS) entry which is preliminary data.</text>
</comment>
<name>A0A242BF54_ENTFC</name>